<dbReference type="InterPro" id="IPR011050">
    <property type="entry name" value="Pectin_lyase_fold/virulence"/>
</dbReference>
<dbReference type="EMBL" id="JAWSTH010000122">
    <property type="protein sequence ID" value="MDW5598151.1"/>
    <property type="molecule type" value="Genomic_DNA"/>
</dbReference>
<name>A0ABU4HY01_9ACTN</name>
<comment type="caution">
    <text evidence="8">The sequence shown here is derived from an EMBL/GenBank/DDBJ whole genome shotgun (WGS) entry which is preliminary data.</text>
</comment>
<evidence type="ECO:0000256" key="6">
    <source>
        <dbReference type="SAM" id="SignalP"/>
    </source>
</evidence>
<feature type="signal peptide" evidence="6">
    <location>
        <begin position="1"/>
        <end position="29"/>
    </location>
</feature>
<dbReference type="RefSeq" id="WP_318600618.1">
    <property type="nucleotide sequence ID" value="NZ_JAWSTH010000122.1"/>
</dbReference>
<protein>
    <submittedName>
        <fullName evidence="8">Choice-of-anchor D domain-containing protein</fullName>
    </submittedName>
</protein>
<accession>A0ABU4HY01</accession>
<dbReference type="Proteomes" id="UP001284601">
    <property type="component" value="Unassembled WGS sequence"/>
</dbReference>
<dbReference type="SUPFAM" id="SSF51126">
    <property type="entry name" value="Pectin lyase-like"/>
    <property type="match status" value="1"/>
</dbReference>
<evidence type="ECO:0000259" key="7">
    <source>
        <dbReference type="Pfam" id="PF22544"/>
    </source>
</evidence>
<sequence>MTQRTLRRALRAAAVCAVLPALAPAAASASTYTVDDDKAQCPSASFTSIQAAVDQAAPWDTVIVCDGLYEEQSTPASGVGSPSQTGSLNGLTITKPLTIKGTGAAKVTIMPSQSVPGRTLAGTAPYLRDGGGNVVTVSRQSRDATDMNTMFVDISGVTIRSGDVYAEAGVAFFNASGAIRNSIVGPLVRAVDGAELAARPHGWGVVATNHQQGAEAGPRREISVESSLVTGYQSGGVLFDVARGADGAPETLQRSGIVSYGYVRNSAIRGSGASTLIPQTGVEYHSGARGEVIESTITDHLYTLDLRRSVGLLLTDAETGVDPANPAQRAFRLERSVFTGNGYGMFNADAANATVRRGAPALARPAVSGTTESYFGCSGGPVIGGPSTLDRTGVPTCQGISGNDADARPSIDMTFARGTLPRLPAAPGVTADAAPTASLSEPVAGKLVVGEAFVPTVSANDDFGVRSVSVTLDGNLLGTRGTAPYEFGGGWTPDYDEIGQTHTLTTTVVDSAGQTTVTSEVATVVAPAGYQPITLAPSPLDAGAVVLGQSATKAVTITNSGGNPLTLTAVDVTGAGFARAGGCVSGTLAPGASCTVGVRFAPTAAGAASGALTVAYSAIGGSSPATVALSGSGVATTPPPGRRPPGRSVASIAATFARTTKVSRNGLLTLVTLRNSGTAAGTVSVTGTLRVGGARFAVGATRRVSAGQRVTLSVRLSRSARLALRRRGGTLTLRVVGAGSRAITRRIAVKRG</sequence>
<dbReference type="InterPro" id="IPR012334">
    <property type="entry name" value="Pectin_lyas_fold"/>
</dbReference>
<keyword evidence="4" id="KW-0969">Cilium</keyword>
<evidence type="ECO:0000256" key="4">
    <source>
        <dbReference type="ARBA" id="ARBA00023069"/>
    </source>
</evidence>
<feature type="domain" description="HYDIN/VesB/CFA65-like Ig-like" evidence="7">
    <location>
        <begin position="535"/>
        <end position="631"/>
    </location>
</feature>
<organism evidence="8 9">
    <name type="scientific">Conexibacter stalactiti</name>
    <dbReference type="NCBI Taxonomy" id="1940611"/>
    <lineage>
        <taxon>Bacteria</taxon>
        <taxon>Bacillati</taxon>
        <taxon>Actinomycetota</taxon>
        <taxon>Thermoleophilia</taxon>
        <taxon>Solirubrobacterales</taxon>
        <taxon>Conexibacteraceae</taxon>
        <taxon>Conexibacter</taxon>
    </lineage>
</organism>
<comment type="subcellular location">
    <subcellularLocation>
        <location evidence="1">Cell projection</location>
        <location evidence="1">Cilium</location>
    </subcellularLocation>
    <subcellularLocation>
        <location evidence="2">Cytoplasm</location>
    </subcellularLocation>
</comment>
<evidence type="ECO:0000256" key="5">
    <source>
        <dbReference type="ARBA" id="ARBA00023273"/>
    </source>
</evidence>
<dbReference type="InterPro" id="IPR006311">
    <property type="entry name" value="TAT_signal"/>
</dbReference>
<feature type="chain" id="PRO_5047534112" evidence="6">
    <location>
        <begin position="30"/>
        <end position="752"/>
    </location>
</feature>
<evidence type="ECO:0000313" key="8">
    <source>
        <dbReference type="EMBL" id="MDW5598151.1"/>
    </source>
</evidence>
<dbReference type="Gene3D" id="2.160.20.10">
    <property type="entry name" value="Single-stranded right-handed beta-helix, Pectin lyase-like"/>
    <property type="match status" value="1"/>
</dbReference>
<keyword evidence="5" id="KW-0966">Cell projection</keyword>
<dbReference type="Pfam" id="PF22544">
    <property type="entry name" value="HYDIN_VesB_CFA65-like_Ig"/>
    <property type="match status" value="1"/>
</dbReference>
<evidence type="ECO:0000256" key="2">
    <source>
        <dbReference type="ARBA" id="ARBA00004496"/>
    </source>
</evidence>
<dbReference type="PROSITE" id="PS51318">
    <property type="entry name" value="TAT"/>
    <property type="match status" value="1"/>
</dbReference>
<dbReference type="InterPro" id="IPR013783">
    <property type="entry name" value="Ig-like_fold"/>
</dbReference>
<keyword evidence="6" id="KW-0732">Signal</keyword>
<dbReference type="Pfam" id="PF17957">
    <property type="entry name" value="Big_7"/>
    <property type="match status" value="1"/>
</dbReference>
<keyword evidence="3" id="KW-0963">Cytoplasm</keyword>
<proteinExistence type="predicted"/>
<evidence type="ECO:0000313" key="9">
    <source>
        <dbReference type="Proteomes" id="UP001284601"/>
    </source>
</evidence>
<gene>
    <name evidence="8" type="ORF">R7226_27590</name>
</gene>
<evidence type="ECO:0000256" key="1">
    <source>
        <dbReference type="ARBA" id="ARBA00004138"/>
    </source>
</evidence>
<evidence type="ECO:0000256" key="3">
    <source>
        <dbReference type="ARBA" id="ARBA00022490"/>
    </source>
</evidence>
<dbReference type="NCBIfam" id="NF012200">
    <property type="entry name" value="choice_anch_D"/>
    <property type="match status" value="1"/>
</dbReference>
<keyword evidence="9" id="KW-1185">Reference proteome</keyword>
<dbReference type="Gene3D" id="2.60.40.10">
    <property type="entry name" value="Immunoglobulins"/>
    <property type="match status" value="2"/>
</dbReference>
<dbReference type="InterPro" id="IPR053879">
    <property type="entry name" value="HYDIN_VesB_CFA65-like_Ig"/>
</dbReference>
<reference evidence="9" key="1">
    <citation type="submission" date="2023-07" db="EMBL/GenBank/DDBJ databases">
        <title>Conexibacter stalactiti sp. nov., isolated from stalactites in a lava cave and emended description of the genus Conexibacter.</title>
        <authorList>
            <person name="Lee S.D."/>
        </authorList>
    </citation>
    <scope>NUCLEOTIDE SEQUENCE [LARGE SCALE GENOMIC DNA]</scope>
    <source>
        <strain evidence="9">KCTC 39840</strain>
    </source>
</reference>